<dbReference type="KEGG" id="tva:4764928"/>
<proteinExistence type="predicted"/>
<evidence type="ECO:0000313" key="3">
    <source>
        <dbReference type="Proteomes" id="UP000001542"/>
    </source>
</evidence>
<dbReference type="GO" id="GO:0006139">
    <property type="term" value="P:nucleobase-containing compound metabolic process"/>
    <property type="evidence" value="ECO:0007669"/>
    <property type="project" value="InterPro"/>
</dbReference>
<dbReference type="GO" id="GO:0005737">
    <property type="term" value="C:cytoplasm"/>
    <property type="evidence" value="ECO:0000318"/>
    <property type="project" value="GO_Central"/>
</dbReference>
<dbReference type="InterPro" id="IPR002562">
    <property type="entry name" value="3'-5'_exonuclease_dom"/>
</dbReference>
<organism evidence="2 3">
    <name type="scientific">Trichomonas vaginalis (strain ATCC PRA-98 / G3)</name>
    <dbReference type="NCBI Taxonomy" id="412133"/>
    <lineage>
        <taxon>Eukaryota</taxon>
        <taxon>Metamonada</taxon>
        <taxon>Parabasalia</taxon>
        <taxon>Trichomonadida</taxon>
        <taxon>Trichomonadidae</taxon>
        <taxon>Trichomonas</taxon>
    </lineage>
</organism>
<dbReference type="VEuPathDB" id="TrichDB:TVAGG3_0324930"/>
<protein>
    <recommendedName>
        <fullName evidence="1">3'-5' exonuclease domain-containing protein</fullName>
    </recommendedName>
</protein>
<dbReference type="GO" id="GO:0005634">
    <property type="term" value="C:nucleus"/>
    <property type="evidence" value="ECO:0000318"/>
    <property type="project" value="GO_Central"/>
</dbReference>
<gene>
    <name evidence="2" type="ORF">TVAG_311680</name>
</gene>
<dbReference type="EMBL" id="DS113409">
    <property type="protein sequence ID" value="EAY07043.1"/>
    <property type="molecule type" value="Genomic_DNA"/>
</dbReference>
<dbReference type="OrthoDB" id="10603377at2759"/>
<dbReference type="SUPFAM" id="SSF53098">
    <property type="entry name" value="Ribonuclease H-like"/>
    <property type="match status" value="1"/>
</dbReference>
<evidence type="ECO:0000313" key="2">
    <source>
        <dbReference type="EMBL" id="EAY07043.1"/>
    </source>
</evidence>
<dbReference type="VEuPathDB" id="TrichDB:TVAG_311680"/>
<sequence>MYRQGMRTQSTDISNLDTLDSNILSHLEELTGVWKYGTAKKVEFFPDEFTTVMLTTSDSPELPKILKVLELGPFITMDLEWYSQSQDSISIYTFCTADLCILIQQVGDAPRRELKDFILRNKFVVKDVGNDMKHLKSVFGYDFDFNYDDVHRTVFMKYHLKAGFDAMIESYANSEPTAAFKNKSIIFSDWDQIPLEPQQILYATFDCVGLSKCYPNLPEH</sequence>
<dbReference type="GO" id="GO:0008408">
    <property type="term" value="F:3'-5' exonuclease activity"/>
    <property type="evidence" value="ECO:0000318"/>
    <property type="project" value="GO_Central"/>
</dbReference>
<dbReference type="RefSeq" id="XP_001319266.1">
    <property type="nucleotide sequence ID" value="XM_001319231.1"/>
</dbReference>
<dbReference type="InterPro" id="IPR012337">
    <property type="entry name" value="RNaseH-like_sf"/>
</dbReference>
<dbReference type="InterPro" id="IPR036397">
    <property type="entry name" value="RNaseH_sf"/>
</dbReference>
<name>A2EJX5_TRIV3</name>
<dbReference type="GO" id="GO:0003676">
    <property type="term" value="F:nucleic acid binding"/>
    <property type="evidence" value="ECO:0007669"/>
    <property type="project" value="InterPro"/>
</dbReference>
<keyword evidence="3" id="KW-1185">Reference proteome</keyword>
<reference evidence="2" key="2">
    <citation type="journal article" date="2007" name="Science">
        <title>Draft genome sequence of the sexually transmitted pathogen Trichomonas vaginalis.</title>
        <authorList>
            <person name="Carlton J.M."/>
            <person name="Hirt R.P."/>
            <person name="Silva J.C."/>
            <person name="Delcher A.L."/>
            <person name="Schatz M."/>
            <person name="Zhao Q."/>
            <person name="Wortman J.R."/>
            <person name="Bidwell S.L."/>
            <person name="Alsmark U.C.M."/>
            <person name="Besteiro S."/>
            <person name="Sicheritz-Ponten T."/>
            <person name="Noel C.J."/>
            <person name="Dacks J.B."/>
            <person name="Foster P.G."/>
            <person name="Simillion C."/>
            <person name="Van de Peer Y."/>
            <person name="Miranda-Saavedra D."/>
            <person name="Barton G.J."/>
            <person name="Westrop G.D."/>
            <person name="Mueller S."/>
            <person name="Dessi D."/>
            <person name="Fiori P.L."/>
            <person name="Ren Q."/>
            <person name="Paulsen I."/>
            <person name="Zhang H."/>
            <person name="Bastida-Corcuera F.D."/>
            <person name="Simoes-Barbosa A."/>
            <person name="Brown M.T."/>
            <person name="Hayes R.D."/>
            <person name="Mukherjee M."/>
            <person name="Okumura C.Y."/>
            <person name="Schneider R."/>
            <person name="Smith A.J."/>
            <person name="Vanacova S."/>
            <person name="Villalvazo M."/>
            <person name="Haas B.J."/>
            <person name="Pertea M."/>
            <person name="Feldblyum T.V."/>
            <person name="Utterback T.R."/>
            <person name="Shu C.L."/>
            <person name="Osoegawa K."/>
            <person name="de Jong P.J."/>
            <person name="Hrdy I."/>
            <person name="Horvathova L."/>
            <person name="Zubacova Z."/>
            <person name="Dolezal P."/>
            <person name="Malik S.B."/>
            <person name="Logsdon J.M. Jr."/>
            <person name="Henze K."/>
            <person name="Gupta A."/>
            <person name="Wang C.C."/>
            <person name="Dunne R.L."/>
            <person name="Upcroft J.A."/>
            <person name="Upcroft P."/>
            <person name="White O."/>
            <person name="Salzberg S.L."/>
            <person name="Tang P."/>
            <person name="Chiu C.-H."/>
            <person name="Lee Y.-S."/>
            <person name="Embley T.M."/>
            <person name="Coombs G.H."/>
            <person name="Mottram J.C."/>
            <person name="Tachezy J."/>
            <person name="Fraser-Liggett C.M."/>
            <person name="Johnson P.J."/>
        </authorList>
    </citation>
    <scope>NUCLEOTIDE SEQUENCE [LARGE SCALE GENOMIC DNA]</scope>
    <source>
        <strain evidence="2">G3</strain>
    </source>
</reference>
<dbReference type="InParanoid" id="A2EJX5"/>
<dbReference type="Gene3D" id="3.30.420.10">
    <property type="entry name" value="Ribonuclease H-like superfamily/Ribonuclease H"/>
    <property type="match status" value="1"/>
</dbReference>
<dbReference type="Proteomes" id="UP000001542">
    <property type="component" value="Unassembled WGS sequence"/>
</dbReference>
<reference evidence="2" key="1">
    <citation type="submission" date="2006-10" db="EMBL/GenBank/DDBJ databases">
        <authorList>
            <person name="Amadeo P."/>
            <person name="Zhao Q."/>
            <person name="Wortman J."/>
            <person name="Fraser-Liggett C."/>
            <person name="Carlton J."/>
        </authorList>
    </citation>
    <scope>NUCLEOTIDE SEQUENCE</scope>
    <source>
        <strain evidence="2">G3</strain>
    </source>
</reference>
<feature type="domain" description="3'-5' exonuclease" evidence="1">
    <location>
        <begin position="57"/>
        <end position="217"/>
    </location>
</feature>
<dbReference type="Pfam" id="PF01612">
    <property type="entry name" value="DNA_pol_A_exo1"/>
    <property type="match status" value="1"/>
</dbReference>
<accession>A2EJX5</accession>
<dbReference type="AlphaFoldDB" id="A2EJX5"/>
<evidence type="ECO:0000259" key="1">
    <source>
        <dbReference type="Pfam" id="PF01612"/>
    </source>
</evidence>